<accession>A0A7Y6M7X6</accession>
<comment type="caution">
    <text evidence="2">The sequence shown here is derived from an EMBL/GenBank/DDBJ whole genome shotgun (WGS) entry which is preliminary data.</text>
</comment>
<feature type="compositionally biased region" description="Polar residues" evidence="1">
    <location>
        <begin position="42"/>
        <end position="61"/>
    </location>
</feature>
<sequence>MIPHRATQESPARRGLRRSQEPPAPAGHRGSPEKAPTPRGLRTTTEITLLAPQETTIQETS</sequence>
<reference evidence="2 3" key="1">
    <citation type="submission" date="2020-06" db="EMBL/GenBank/DDBJ databases">
        <title>Nonomuraea sp. SMC257, a novel actinomycete isolated from soil.</title>
        <authorList>
            <person name="Chanama M."/>
        </authorList>
    </citation>
    <scope>NUCLEOTIDE SEQUENCE [LARGE SCALE GENOMIC DNA]</scope>
    <source>
        <strain evidence="2 3">SMC257</strain>
    </source>
</reference>
<feature type="region of interest" description="Disordered" evidence="1">
    <location>
        <begin position="1"/>
        <end position="61"/>
    </location>
</feature>
<gene>
    <name evidence="2" type="ORF">HTZ77_45030</name>
</gene>
<dbReference type="AlphaFoldDB" id="A0A7Y6M7X6"/>
<evidence type="ECO:0000256" key="1">
    <source>
        <dbReference type="SAM" id="MobiDB-lite"/>
    </source>
</evidence>
<protein>
    <submittedName>
        <fullName evidence="2">Uncharacterized protein</fullName>
    </submittedName>
</protein>
<evidence type="ECO:0000313" key="3">
    <source>
        <dbReference type="Proteomes" id="UP000586042"/>
    </source>
</evidence>
<keyword evidence="3" id="KW-1185">Reference proteome</keyword>
<name>A0A7Y6M7X6_9ACTN</name>
<evidence type="ECO:0000313" key="2">
    <source>
        <dbReference type="EMBL" id="NUW38508.1"/>
    </source>
</evidence>
<proteinExistence type="predicted"/>
<dbReference type="EMBL" id="JABWGN010000071">
    <property type="protein sequence ID" value="NUW38508.1"/>
    <property type="molecule type" value="Genomic_DNA"/>
</dbReference>
<dbReference type="Proteomes" id="UP000586042">
    <property type="component" value="Unassembled WGS sequence"/>
</dbReference>
<organism evidence="2 3">
    <name type="scientific">Nonomuraea montanisoli</name>
    <dbReference type="NCBI Taxonomy" id="2741721"/>
    <lineage>
        <taxon>Bacteria</taxon>
        <taxon>Bacillati</taxon>
        <taxon>Actinomycetota</taxon>
        <taxon>Actinomycetes</taxon>
        <taxon>Streptosporangiales</taxon>
        <taxon>Streptosporangiaceae</taxon>
        <taxon>Nonomuraea</taxon>
    </lineage>
</organism>